<gene>
    <name evidence="1" type="ORF">HQ603_05890</name>
</gene>
<evidence type="ECO:0000313" key="2">
    <source>
        <dbReference type="Proteomes" id="UP000825228"/>
    </source>
</evidence>
<dbReference type="Gene3D" id="3.40.50.300">
    <property type="entry name" value="P-loop containing nucleotide triphosphate hydrolases"/>
    <property type="match status" value="1"/>
</dbReference>
<name>A0ABS7P1K0_9NOCA</name>
<sequence length="203" mass="22245">MPSYSATTLDDVADAVVDRLRATTGRRVVIVDGADAARPIDLAARITDRLRTEGRAADVVDLHGWVRPASLRLEYGRTDELSYRTAWFDHDGLAREVIGALRDHGRWLPAIWDPATDRSARLRVVPAAADQVLVLAGPMLLGRGLGADLTVALTLSSSALRRLTPADEQWTVDALTAWTADHDETPDVEVKVDHPDRPALRVF</sequence>
<organism evidence="1 2">
    <name type="scientific">Rhodococcoides corynebacterioides</name>
    <dbReference type="NCBI Taxonomy" id="53972"/>
    <lineage>
        <taxon>Bacteria</taxon>
        <taxon>Bacillati</taxon>
        <taxon>Actinomycetota</taxon>
        <taxon>Actinomycetes</taxon>
        <taxon>Mycobacteriales</taxon>
        <taxon>Nocardiaceae</taxon>
        <taxon>Rhodococcoides</taxon>
    </lineage>
</organism>
<comment type="caution">
    <text evidence="1">The sequence shown here is derived from an EMBL/GenBank/DDBJ whole genome shotgun (WGS) entry which is preliminary data.</text>
</comment>
<dbReference type="InterPro" id="IPR027417">
    <property type="entry name" value="P-loop_NTPase"/>
</dbReference>
<accession>A0ABS7P1K0</accession>
<proteinExistence type="predicted"/>
<evidence type="ECO:0008006" key="3">
    <source>
        <dbReference type="Google" id="ProtNLM"/>
    </source>
</evidence>
<reference evidence="1 2" key="1">
    <citation type="submission" date="2020-06" db="EMBL/GenBank/DDBJ databases">
        <title>Taxonomy, biology and ecology of Rhodococcus bacteria occurring in California pistachio and other woody hosts as revealed by genome sequence analyses.</title>
        <authorList>
            <person name="Gai Y."/>
            <person name="Riely B."/>
        </authorList>
    </citation>
    <scope>NUCLEOTIDE SEQUENCE [LARGE SCALE GENOMIC DNA]</scope>
    <source>
        <strain evidence="1 2">BP-281</strain>
    </source>
</reference>
<dbReference type="RefSeq" id="WP_222683603.1">
    <property type="nucleotide sequence ID" value="NZ_JABUBT010000003.1"/>
</dbReference>
<keyword evidence="2" id="KW-1185">Reference proteome</keyword>
<dbReference type="Proteomes" id="UP000825228">
    <property type="component" value="Unassembled WGS sequence"/>
</dbReference>
<protein>
    <recommendedName>
        <fullName evidence="3">Uridine kinase</fullName>
    </recommendedName>
</protein>
<evidence type="ECO:0000313" key="1">
    <source>
        <dbReference type="EMBL" id="MBY6366284.1"/>
    </source>
</evidence>
<dbReference type="EMBL" id="JABUBU010000002">
    <property type="protein sequence ID" value="MBY6366284.1"/>
    <property type="molecule type" value="Genomic_DNA"/>
</dbReference>